<reference evidence="2" key="1">
    <citation type="submission" date="2015-10" db="EMBL/GenBank/DDBJ databases">
        <authorList>
            <person name="Lehtovirta-Morley L.E."/>
            <person name="Vieille C."/>
        </authorList>
    </citation>
    <scope>NUCLEOTIDE SEQUENCE [LARGE SCALE GENOMIC DNA]</scope>
</reference>
<keyword evidence="2" id="KW-1185">Reference proteome</keyword>
<proteinExistence type="predicted"/>
<protein>
    <submittedName>
        <fullName evidence="1">Uncharacterized protein</fullName>
    </submittedName>
</protein>
<dbReference type="EMBL" id="LN890280">
    <property type="protein sequence ID" value="CUR51615.1"/>
    <property type="molecule type" value="Genomic_DNA"/>
</dbReference>
<accession>A0A128A2N4</accession>
<dbReference type="Proteomes" id="UP000196239">
    <property type="component" value="Chromosome 1"/>
</dbReference>
<name>A0A128A2N4_9ARCH</name>
<dbReference type="AlphaFoldDB" id="A0A128A2N4"/>
<sequence>MLFQNYDKKTMSSDQLLLNCCDTALGDLTTEKVEEDLILLEDEKLIVNLNEGTAAKPIYQITSGGILHVRQNLIKPILDLVQRDDFKRISISCTNSEPLVSALELMRSESSLTNGEFEKPKFSSKVVEYAINHAAPVVDLINNILKIM</sequence>
<organism evidence="1 2">
    <name type="scientific">Nitrosotalea devaniterrae</name>
    <dbReference type="NCBI Taxonomy" id="1078905"/>
    <lineage>
        <taxon>Archaea</taxon>
        <taxon>Nitrososphaerota</taxon>
        <taxon>Nitrososphaeria</taxon>
        <taxon>Nitrosotaleales</taxon>
        <taxon>Nitrosotaleaceae</taxon>
        <taxon>Nitrosotalea</taxon>
    </lineage>
</organism>
<evidence type="ECO:0000313" key="1">
    <source>
        <dbReference type="EMBL" id="CUR51615.1"/>
    </source>
</evidence>
<evidence type="ECO:0000313" key="2">
    <source>
        <dbReference type="Proteomes" id="UP000196239"/>
    </source>
</evidence>
<dbReference type="KEGG" id="ndv:NDEV_0850"/>
<gene>
    <name evidence="1" type="ORF">NDEV_0850</name>
</gene>